<accession>A0ABT7QPM9</accession>
<evidence type="ECO:0000259" key="1">
    <source>
        <dbReference type="Pfam" id="PF13847"/>
    </source>
</evidence>
<evidence type="ECO:0000313" key="3">
    <source>
        <dbReference type="Proteomes" id="UP001169066"/>
    </source>
</evidence>
<feature type="domain" description="Methyltransferase" evidence="1">
    <location>
        <begin position="93"/>
        <end position="213"/>
    </location>
</feature>
<dbReference type="Proteomes" id="UP001169066">
    <property type="component" value="Unassembled WGS sequence"/>
</dbReference>
<protein>
    <submittedName>
        <fullName evidence="2">Methyltransferase domain-containing protein</fullName>
    </submittedName>
</protein>
<dbReference type="CDD" id="cd02440">
    <property type="entry name" value="AdoMet_MTases"/>
    <property type="match status" value="1"/>
</dbReference>
<dbReference type="EMBL" id="JAQIBC010000001">
    <property type="protein sequence ID" value="MDM5263023.1"/>
    <property type="molecule type" value="Genomic_DNA"/>
</dbReference>
<dbReference type="Pfam" id="PF13847">
    <property type="entry name" value="Methyltransf_31"/>
    <property type="match status" value="1"/>
</dbReference>
<dbReference type="RefSeq" id="WP_289401153.1">
    <property type="nucleotide sequence ID" value="NZ_JAQIBC010000001.1"/>
</dbReference>
<sequence>MLASLHTYLSLLKTKITSFKTSKNILHKSLYYSTFILWKVTSIPYRFLFSAEYRSLILLKYFKGEYVHQISNYTTYNRYPDIFYKTKELIGNKKNIKILSFGCSTGEEVYTLRQYFPNALIIGVDINKHNIQKAISKNNDPKIIFSYKIDETIQNNGPFDIIFALAVLQRTQNRHASTYDSSHIYPFNKFNTQITQLNFYLKSNGIFAIDFADYLFEDTDVASQYHALKGSHNVISDRLMFKANNQRMKNNVLLHRIFLKK</sequence>
<proteinExistence type="predicted"/>
<keyword evidence="3" id="KW-1185">Reference proteome</keyword>
<dbReference type="InterPro" id="IPR029063">
    <property type="entry name" value="SAM-dependent_MTases_sf"/>
</dbReference>
<name>A0ABT7QPM9_9BACT</name>
<dbReference type="SUPFAM" id="SSF53335">
    <property type="entry name" value="S-adenosyl-L-methionine-dependent methyltransferases"/>
    <property type="match status" value="1"/>
</dbReference>
<dbReference type="GO" id="GO:0032259">
    <property type="term" value="P:methylation"/>
    <property type="evidence" value="ECO:0007669"/>
    <property type="project" value="UniProtKB-KW"/>
</dbReference>
<dbReference type="GO" id="GO:0008168">
    <property type="term" value="F:methyltransferase activity"/>
    <property type="evidence" value="ECO:0007669"/>
    <property type="project" value="UniProtKB-KW"/>
</dbReference>
<gene>
    <name evidence="2" type="ORF">PF327_02320</name>
</gene>
<dbReference type="Gene3D" id="3.40.50.150">
    <property type="entry name" value="Vaccinia Virus protein VP39"/>
    <property type="match status" value="1"/>
</dbReference>
<keyword evidence="2" id="KW-0808">Transferase</keyword>
<dbReference type="InterPro" id="IPR025714">
    <property type="entry name" value="Methyltranfer_dom"/>
</dbReference>
<organism evidence="2 3">
    <name type="scientific">Sulfurovum xiamenensis</name>
    <dbReference type="NCBI Taxonomy" id="3019066"/>
    <lineage>
        <taxon>Bacteria</taxon>
        <taxon>Pseudomonadati</taxon>
        <taxon>Campylobacterota</taxon>
        <taxon>Epsilonproteobacteria</taxon>
        <taxon>Campylobacterales</taxon>
        <taxon>Sulfurovaceae</taxon>
        <taxon>Sulfurovum</taxon>
    </lineage>
</organism>
<keyword evidence="2" id="KW-0489">Methyltransferase</keyword>
<comment type="caution">
    <text evidence="2">The sequence shown here is derived from an EMBL/GenBank/DDBJ whole genome shotgun (WGS) entry which is preliminary data.</text>
</comment>
<evidence type="ECO:0000313" key="2">
    <source>
        <dbReference type="EMBL" id="MDM5263023.1"/>
    </source>
</evidence>
<reference evidence="2" key="1">
    <citation type="submission" date="2023-01" db="EMBL/GenBank/DDBJ databases">
        <title>Sulfurovum sp. XTW-4 genome assembly.</title>
        <authorList>
            <person name="Wang J."/>
        </authorList>
    </citation>
    <scope>NUCLEOTIDE SEQUENCE</scope>
    <source>
        <strain evidence="2">XTW-4</strain>
    </source>
</reference>